<reference evidence="1 2" key="1">
    <citation type="journal article" date="2015" name="Nature">
        <title>rRNA introns, odd ribosomes, and small enigmatic genomes across a large radiation of phyla.</title>
        <authorList>
            <person name="Brown C.T."/>
            <person name="Hug L.A."/>
            <person name="Thomas B.C."/>
            <person name="Sharon I."/>
            <person name="Castelle C.J."/>
            <person name="Singh A."/>
            <person name="Wilkins M.J."/>
            <person name="Williams K.H."/>
            <person name="Banfield J.F."/>
        </authorList>
    </citation>
    <scope>NUCLEOTIDE SEQUENCE [LARGE SCALE GENOMIC DNA]</scope>
</reference>
<proteinExistence type="predicted"/>
<evidence type="ECO:0000313" key="1">
    <source>
        <dbReference type="EMBL" id="KKS87670.1"/>
    </source>
</evidence>
<name>A0A0G1CPN2_9BACT</name>
<gene>
    <name evidence="1" type="ORF">UV61_C0001G0077</name>
</gene>
<accession>A0A0G1CPN2</accession>
<dbReference type="AlphaFoldDB" id="A0A0G1CPN2"/>
<dbReference type="Proteomes" id="UP000034050">
    <property type="component" value="Unassembled WGS sequence"/>
</dbReference>
<protein>
    <submittedName>
        <fullName evidence="1">Uncharacterized protein</fullName>
    </submittedName>
</protein>
<dbReference type="STRING" id="1618446.UV61_C0001G0077"/>
<organism evidence="1 2">
    <name type="scientific">Candidatus Gottesmanbacteria bacterium GW2011_GWB1_43_11</name>
    <dbReference type="NCBI Taxonomy" id="1618446"/>
    <lineage>
        <taxon>Bacteria</taxon>
        <taxon>Candidatus Gottesmaniibacteriota</taxon>
    </lineage>
</organism>
<sequence length="149" mass="17501">MSQPKIVLNTNDLLREHGVPIGVLQSNRPEIPAWEHKFYTRPEDIQRIAAENGIKNYKTVLWVGLDSTLNVAVGSQIKITTLYDTDEVVIELTRVNFLKVRDWAFLYGREDELYIVDADKFGLPDYEYVKERLAHFDEFERQHRYGTER</sequence>
<dbReference type="EMBL" id="LCFD01000001">
    <property type="protein sequence ID" value="KKS87670.1"/>
    <property type="molecule type" value="Genomic_DNA"/>
</dbReference>
<comment type="caution">
    <text evidence="1">The sequence shown here is derived from an EMBL/GenBank/DDBJ whole genome shotgun (WGS) entry which is preliminary data.</text>
</comment>
<evidence type="ECO:0000313" key="2">
    <source>
        <dbReference type="Proteomes" id="UP000034050"/>
    </source>
</evidence>